<accession>A0A7X2ZF20</accession>
<dbReference type="PANTHER" id="PTHR46496:SF1">
    <property type="entry name" value="ZEAXANTHIN EPOXIDASE, CHLOROPLASTIC"/>
    <property type="match status" value="1"/>
</dbReference>
<dbReference type="Proteomes" id="UP000450917">
    <property type="component" value="Unassembled WGS sequence"/>
</dbReference>
<dbReference type="GO" id="GO:0071949">
    <property type="term" value="F:FAD binding"/>
    <property type="evidence" value="ECO:0007669"/>
    <property type="project" value="InterPro"/>
</dbReference>
<dbReference type="InterPro" id="IPR036188">
    <property type="entry name" value="FAD/NAD-bd_sf"/>
</dbReference>
<evidence type="ECO:0000313" key="7">
    <source>
        <dbReference type="Proteomes" id="UP000450917"/>
    </source>
</evidence>
<keyword evidence="7" id="KW-1185">Reference proteome</keyword>
<dbReference type="PANTHER" id="PTHR46496">
    <property type="match status" value="1"/>
</dbReference>
<gene>
    <name evidence="6" type="ORF">GNP93_24335</name>
</gene>
<feature type="domain" description="FAD-binding" evidence="5">
    <location>
        <begin position="283"/>
        <end position="350"/>
    </location>
</feature>
<protein>
    <submittedName>
        <fullName evidence="6">2-polyprenyl-6-methoxyphenol hydroxylase</fullName>
    </submittedName>
</protein>
<comment type="cofactor">
    <cofactor evidence="1">
        <name>FAD</name>
        <dbReference type="ChEBI" id="CHEBI:57692"/>
    </cofactor>
</comment>
<dbReference type="GO" id="GO:0016491">
    <property type="term" value="F:oxidoreductase activity"/>
    <property type="evidence" value="ECO:0007669"/>
    <property type="project" value="UniProtKB-KW"/>
</dbReference>
<name>A0A7X2ZF20_9BACL</name>
<dbReference type="Gene3D" id="3.50.50.60">
    <property type="entry name" value="FAD/NAD(P)-binding domain"/>
    <property type="match status" value="1"/>
</dbReference>
<evidence type="ECO:0000256" key="2">
    <source>
        <dbReference type="ARBA" id="ARBA00022630"/>
    </source>
</evidence>
<dbReference type="PRINTS" id="PR00420">
    <property type="entry name" value="RNGMNOXGNASE"/>
</dbReference>
<organism evidence="6 7">
    <name type="scientific">Paenibacillus validus</name>
    <dbReference type="NCBI Taxonomy" id="44253"/>
    <lineage>
        <taxon>Bacteria</taxon>
        <taxon>Bacillati</taxon>
        <taxon>Bacillota</taxon>
        <taxon>Bacilli</taxon>
        <taxon>Bacillales</taxon>
        <taxon>Paenibacillaceae</taxon>
        <taxon>Paenibacillus</taxon>
    </lineage>
</organism>
<evidence type="ECO:0000256" key="3">
    <source>
        <dbReference type="ARBA" id="ARBA00022827"/>
    </source>
</evidence>
<proteinExistence type="predicted"/>
<dbReference type="AlphaFoldDB" id="A0A7X2ZF20"/>
<reference evidence="6 7" key="1">
    <citation type="submission" date="2019-11" db="EMBL/GenBank/DDBJ databases">
        <title>Draft genome sequences of five Paenibacillus species of dairy origin.</title>
        <authorList>
            <person name="Olajide A.M."/>
            <person name="Chen S."/>
            <person name="Lapointe G."/>
        </authorList>
    </citation>
    <scope>NUCLEOTIDE SEQUENCE [LARGE SCALE GENOMIC DNA]</scope>
    <source>
        <strain evidence="6 7">2CS3</strain>
    </source>
</reference>
<evidence type="ECO:0000313" key="6">
    <source>
        <dbReference type="EMBL" id="MUG73740.1"/>
    </source>
</evidence>
<dbReference type="Pfam" id="PF01494">
    <property type="entry name" value="FAD_binding_3"/>
    <property type="match status" value="2"/>
</dbReference>
<sequence length="395" mass="43122">MFDEADKHRNKKALIIGGGIGGLAAARALHMQGWECYVCEKADSRTGAGAGIVLAANAMKALDRLGAGDAVRAQGSPVRQGLIRTWDGKRITRLPVEEQARRFGSESWMIHRADLHAVLIALLPVDTIIYGRRLVRFEQTEWNVTAHFENGETATGALLIGADGLHSTVRRALFGHTPLRYAGFTAFRGICRFPEARIAGDVGEGFEAWGPGVRFGATPIGRGDIFWFAAVNAPEGFTVPPGRRKPAVLAHLRGWASPVEALVEATDETVVLSHDVFDRTPLPRWSEGRVTLLGDAAHPMLPNLGQGGAQAMEDALVLARALAEADPDVPQALTAYERSRLPRTTRVVRDSRRMGRLVQLEHPAAIAIRNRILRAMPPGLQLQRLDWLIGHDVFH</sequence>
<keyword evidence="2" id="KW-0285">Flavoprotein</keyword>
<dbReference type="EMBL" id="WNZX01000031">
    <property type="protein sequence ID" value="MUG73740.1"/>
    <property type="molecule type" value="Genomic_DNA"/>
</dbReference>
<evidence type="ECO:0000256" key="4">
    <source>
        <dbReference type="ARBA" id="ARBA00023002"/>
    </source>
</evidence>
<comment type="caution">
    <text evidence="6">The sequence shown here is derived from an EMBL/GenBank/DDBJ whole genome shotgun (WGS) entry which is preliminary data.</text>
</comment>
<evidence type="ECO:0000256" key="1">
    <source>
        <dbReference type="ARBA" id="ARBA00001974"/>
    </source>
</evidence>
<dbReference type="SUPFAM" id="SSF51905">
    <property type="entry name" value="FAD/NAD(P)-binding domain"/>
    <property type="match status" value="1"/>
</dbReference>
<keyword evidence="3" id="KW-0274">FAD</keyword>
<evidence type="ECO:0000259" key="5">
    <source>
        <dbReference type="Pfam" id="PF01494"/>
    </source>
</evidence>
<dbReference type="InterPro" id="IPR002938">
    <property type="entry name" value="FAD-bd"/>
</dbReference>
<feature type="domain" description="FAD-binding" evidence="5">
    <location>
        <begin position="12"/>
        <end position="173"/>
    </location>
</feature>
<keyword evidence="4" id="KW-0560">Oxidoreductase</keyword>